<dbReference type="InterPro" id="IPR029058">
    <property type="entry name" value="AB_hydrolase_fold"/>
</dbReference>
<dbReference type="PANTHER" id="PTHR43433">
    <property type="entry name" value="HYDROLASE, ALPHA/BETA FOLD FAMILY PROTEIN"/>
    <property type="match status" value="1"/>
</dbReference>
<organism evidence="2 3">
    <name type="scientific">Brevibacillus panacihumi</name>
    <dbReference type="NCBI Taxonomy" id="497735"/>
    <lineage>
        <taxon>Bacteria</taxon>
        <taxon>Bacillati</taxon>
        <taxon>Bacillota</taxon>
        <taxon>Bacilli</taxon>
        <taxon>Bacillales</taxon>
        <taxon>Paenibacillaceae</taxon>
        <taxon>Brevibacillus</taxon>
    </lineage>
</organism>
<evidence type="ECO:0000313" key="3">
    <source>
        <dbReference type="Proteomes" id="UP000281915"/>
    </source>
</evidence>
<feature type="domain" description="AB hydrolase-1" evidence="1">
    <location>
        <begin position="24"/>
        <end position="264"/>
    </location>
</feature>
<dbReference type="RefSeq" id="WP_122915595.1">
    <property type="nucleotide sequence ID" value="NZ_RHHT01000074.1"/>
</dbReference>
<dbReference type="AlphaFoldDB" id="A0A3M8C1S7"/>
<dbReference type="PANTHER" id="PTHR43433:SF5">
    <property type="entry name" value="AB HYDROLASE-1 DOMAIN-CONTAINING PROTEIN"/>
    <property type="match status" value="1"/>
</dbReference>
<gene>
    <name evidence="2" type="ORF">EDM58_24130</name>
</gene>
<reference evidence="2 3" key="1">
    <citation type="submission" date="2018-10" db="EMBL/GenBank/DDBJ databases">
        <title>Phylogenomics of Brevibacillus.</title>
        <authorList>
            <person name="Dunlap C."/>
        </authorList>
    </citation>
    <scope>NUCLEOTIDE SEQUENCE [LARGE SCALE GENOMIC DNA]</scope>
    <source>
        <strain evidence="2 3">JCM 15085</strain>
    </source>
</reference>
<dbReference type="Gene3D" id="3.40.50.1820">
    <property type="entry name" value="alpha/beta hydrolase"/>
    <property type="match status" value="1"/>
</dbReference>
<protein>
    <submittedName>
        <fullName evidence="2">Alpha/beta hydrolase</fullName>
    </submittedName>
</protein>
<dbReference type="Proteomes" id="UP000281915">
    <property type="component" value="Unassembled WGS sequence"/>
</dbReference>
<dbReference type="InterPro" id="IPR000073">
    <property type="entry name" value="AB_hydrolase_1"/>
</dbReference>
<proteinExistence type="predicted"/>
<dbReference type="EMBL" id="RHHT01000074">
    <property type="protein sequence ID" value="RNB69614.1"/>
    <property type="molecule type" value="Genomic_DNA"/>
</dbReference>
<comment type="caution">
    <text evidence="2">The sequence shown here is derived from an EMBL/GenBank/DDBJ whole genome shotgun (WGS) entry which is preliminary data.</text>
</comment>
<name>A0A3M8C1S7_9BACL</name>
<dbReference type="InterPro" id="IPR050471">
    <property type="entry name" value="AB_hydrolase"/>
</dbReference>
<dbReference type="SUPFAM" id="SSF53474">
    <property type="entry name" value="alpha/beta-Hydrolases"/>
    <property type="match status" value="1"/>
</dbReference>
<dbReference type="Pfam" id="PF00561">
    <property type="entry name" value="Abhydrolase_1"/>
    <property type="match status" value="1"/>
</dbReference>
<sequence>MKIEFLTLSEGTRLQYSIRGEGQPILVLHGGHSNCTEEFGYQALLDAGYSLITPSRPGYGETSRELGESLRTACQAYEELLRHLQIKKLHVIAVSAGGPSGIFFASQYPQRICTLTLQSAVTGPWLTSKDKEYKAAKILFRPGVEAYVWKLFASVTDRFPRYMFKQMASSFTKLPWREVESYLLPEDLEAFRAMNRRQRSGHGFMIDLVHPGQIEIQHLQNVTCPVLIMHSLQDGTVPLEHAHRASKHMPNAQLCLLDTWGHLIWLGKGSEQVNRELLSFLSQWDKNTNESETSVPLSRID</sequence>
<evidence type="ECO:0000313" key="2">
    <source>
        <dbReference type="EMBL" id="RNB69614.1"/>
    </source>
</evidence>
<dbReference type="GO" id="GO:0016787">
    <property type="term" value="F:hydrolase activity"/>
    <property type="evidence" value="ECO:0007669"/>
    <property type="project" value="UniProtKB-KW"/>
</dbReference>
<accession>A0A3M8C1S7</accession>
<evidence type="ECO:0000259" key="1">
    <source>
        <dbReference type="Pfam" id="PF00561"/>
    </source>
</evidence>
<keyword evidence="2" id="KW-0378">Hydrolase</keyword>